<reference evidence="4 5" key="1">
    <citation type="submission" date="2019-10" db="EMBL/GenBank/DDBJ databases">
        <title>Rubrobacter sp nov SCSIO 52915 isolated from a deep-sea sediment in the South China Sea.</title>
        <authorList>
            <person name="Chen R.W."/>
        </authorList>
    </citation>
    <scope>NUCLEOTIDE SEQUENCE [LARGE SCALE GENOMIC DNA]</scope>
    <source>
        <strain evidence="4 5">SCSIO 52915</strain>
    </source>
</reference>
<dbReference type="Proteomes" id="UP000502706">
    <property type="component" value="Chromosome"/>
</dbReference>
<accession>A0A6G8Q1F1</accession>
<feature type="region of interest" description="Disordered" evidence="2">
    <location>
        <begin position="80"/>
        <end position="103"/>
    </location>
</feature>
<name>A0A6G8Q1F1_9ACTN</name>
<dbReference type="PANTHER" id="PTHR33777:SF1">
    <property type="entry name" value="UPF0045 PROTEIN ECM15"/>
    <property type="match status" value="1"/>
</dbReference>
<comment type="similarity">
    <text evidence="1">Belongs to the UPF0045 family.</text>
</comment>
<dbReference type="InterPro" id="IPR051614">
    <property type="entry name" value="UPF0045_domain"/>
</dbReference>
<evidence type="ECO:0000256" key="1">
    <source>
        <dbReference type="ARBA" id="ARBA00010272"/>
    </source>
</evidence>
<organism evidence="4 5">
    <name type="scientific">Rubrobacter marinus</name>
    <dbReference type="NCBI Taxonomy" id="2653852"/>
    <lineage>
        <taxon>Bacteria</taxon>
        <taxon>Bacillati</taxon>
        <taxon>Actinomycetota</taxon>
        <taxon>Rubrobacteria</taxon>
        <taxon>Rubrobacterales</taxon>
        <taxon>Rubrobacteraceae</taxon>
        <taxon>Rubrobacter</taxon>
    </lineage>
</organism>
<dbReference type="InterPro" id="IPR029756">
    <property type="entry name" value="MTH1187/YkoF-like"/>
</dbReference>
<dbReference type="NCBIfam" id="TIGR00106">
    <property type="entry name" value="MTH1187 family thiamine-binding protein"/>
    <property type="match status" value="1"/>
</dbReference>
<dbReference type="PANTHER" id="PTHR33777">
    <property type="entry name" value="UPF0045 PROTEIN ECM15"/>
    <property type="match status" value="1"/>
</dbReference>
<dbReference type="GO" id="GO:0005829">
    <property type="term" value="C:cytosol"/>
    <property type="evidence" value="ECO:0007669"/>
    <property type="project" value="TreeGrafter"/>
</dbReference>
<dbReference type="Gene3D" id="3.30.70.930">
    <property type="match status" value="1"/>
</dbReference>
<protein>
    <submittedName>
        <fullName evidence="4">MTH1187 family thiamine-binding protein</fullName>
    </submittedName>
</protein>
<dbReference type="Pfam" id="PF01910">
    <property type="entry name" value="Thiamine_BP"/>
    <property type="match status" value="1"/>
</dbReference>
<dbReference type="KEGG" id="rmar:GBA65_19250"/>
<evidence type="ECO:0000313" key="5">
    <source>
        <dbReference type="Proteomes" id="UP000502706"/>
    </source>
</evidence>
<dbReference type="InterPro" id="IPR002767">
    <property type="entry name" value="Thiamine_BP"/>
</dbReference>
<evidence type="ECO:0000259" key="3">
    <source>
        <dbReference type="Pfam" id="PF01910"/>
    </source>
</evidence>
<evidence type="ECO:0000313" key="4">
    <source>
        <dbReference type="EMBL" id="QIN80302.1"/>
    </source>
</evidence>
<dbReference type="RefSeq" id="WP_166397973.1">
    <property type="nucleotide sequence ID" value="NZ_CP045121.1"/>
</dbReference>
<evidence type="ECO:0000256" key="2">
    <source>
        <dbReference type="SAM" id="MobiDB-lite"/>
    </source>
</evidence>
<gene>
    <name evidence="4" type="ORF">GBA65_19250</name>
</gene>
<dbReference type="SUPFAM" id="SSF89957">
    <property type="entry name" value="MTH1187/YkoF-like"/>
    <property type="match status" value="1"/>
</dbReference>
<proteinExistence type="inferred from homology"/>
<dbReference type="AlphaFoldDB" id="A0A6G8Q1F1"/>
<feature type="domain" description="Thiamine-binding protein" evidence="3">
    <location>
        <begin position="4"/>
        <end position="94"/>
    </location>
</feature>
<keyword evidence="5" id="KW-1185">Reference proteome</keyword>
<sequence length="103" mass="10814">MVVAEVSIFPLGTETTSVSDYVAAAVRAIEGSGLKCTLGAMGTTIEAETPEEAYAAVARAHAAVFELGAGRAYAVVKVDDRRDAEPRSGEERLRSTREKLNAG</sequence>
<dbReference type="EMBL" id="CP045121">
    <property type="protein sequence ID" value="QIN80302.1"/>
    <property type="molecule type" value="Genomic_DNA"/>
</dbReference>